<feature type="transmembrane region" description="Helical" evidence="6">
    <location>
        <begin position="370"/>
        <end position="394"/>
    </location>
</feature>
<dbReference type="EMBL" id="ADLD01000013">
    <property type="protein sequence ID" value="EHB91320.1"/>
    <property type="molecule type" value="Genomic_DNA"/>
</dbReference>
<evidence type="ECO:0000256" key="6">
    <source>
        <dbReference type="SAM" id="Phobius"/>
    </source>
</evidence>
<feature type="domain" description="ABC3 transporter permease C-terminal" evidence="7">
    <location>
        <begin position="654"/>
        <end position="766"/>
    </location>
</feature>
<keyword evidence="3 6" id="KW-0812">Transmembrane</keyword>
<dbReference type="GeneID" id="92815601"/>
<dbReference type="AlphaFoldDB" id="G5H9Q4"/>
<dbReference type="InterPro" id="IPR050250">
    <property type="entry name" value="Macrolide_Exporter_MacB"/>
</dbReference>
<sequence>MKTIFDFRAFLNFLGRNKLYTAINIFGFSISLMFVILLVTYTRQEYAVDQFHSNKERIFRLCDETDACFAPLIGRDLKARYPEIETYVRLFETDEVATTGERHLKAKILLSDPDFFRMFSFRLAEGDTAQVLRSKNGALLSESFARNLFPEGDYLDKTVTIKGESVPVTGILRPFGNSQFVTPDVMLSFEEWAPLVYGWDGVLKRGYASASFPLYLMLKPHADLSAKMPDMLSHLKTYYWPYKDDHARELTIIPLTEVYLSNPLYASEQIRIGSKTLINTFFSVAMLILLFAVINYINLSTAQSESRAREMAVRRLLGCSRKALFTRLIVESVLLCILSLLIALLLAGIAEPIFNRILQTHISVSNLFSASNLGIGVVAIILLGLLTGVIPASVITRARPIDVVRGSFRHKTKMVYNKILIGFQYLITIVLLGCTLTMSRQIDMMLHADLGFDTANKLYLSIQNMNGYQASGLKNRLLQIAGVENISRVRGVPMFANNNSSGVWHNKPIHLEIFEGDSTYVGLMGFRKIQDNRNFAQNAIWLNRTAMRELELPDNASYCEYLKSPIAGVIYDFLYQDLTHHPQPCVIKPLPEKEWCWAFVIQLTDEYSITTLQKIKQAYNEYTGGMPIDYKTFDDVMHQQYAAQQRMSDILFGFTLVAILISALGILAMATYFIRQRSMEIAVRKVFGSTNREVLQRLVLHFVRYVLAAFVIAVPVIWYLMHDWLSQYVLRIPLSWTIFALAGLTALAIAVATVFGQSWRAANSNPVDAIKR</sequence>
<dbReference type="Pfam" id="PF02687">
    <property type="entry name" value="FtsX"/>
    <property type="match status" value="2"/>
</dbReference>
<feature type="domain" description="MacB-like periplasmic core" evidence="8">
    <location>
        <begin position="21"/>
        <end position="224"/>
    </location>
</feature>
<evidence type="ECO:0000256" key="1">
    <source>
        <dbReference type="ARBA" id="ARBA00004651"/>
    </source>
</evidence>
<dbReference type="OrthoDB" id="973976at2"/>
<evidence type="ECO:0000256" key="4">
    <source>
        <dbReference type="ARBA" id="ARBA00022989"/>
    </source>
</evidence>
<evidence type="ECO:0000313" key="10">
    <source>
        <dbReference type="Proteomes" id="UP000006008"/>
    </source>
</evidence>
<evidence type="ECO:0000256" key="5">
    <source>
        <dbReference type="ARBA" id="ARBA00023136"/>
    </source>
</evidence>
<evidence type="ECO:0008006" key="11">
    <source>
        <dbReference type="Google" id="ProtNLM"/>
    </source>
</evidence>
<evidence type="ECO:0000313" key="9">
    <source>
        <dbReference type="EMBL" id="EHB91320.1"/>
    </source>
</evidence>
<dbReference type="InterPro" id="IPR025857">
    <property type="entry name" value="MacB_PCD"/>
</dbReference>
<dbReference type="InterPro" id="IPR003838">
    <property type="entry name" value="ABC3_permease_C"/>
</dbReference>
<feature type="transmembrane region" description="Helical" evidence="6">
    <location>
        <begin position="702"/>
        <end position="721"/>
    </location>
</feature>
<feature type="transmembrane region" description="Helical" evidence="6">
    <location>
        <begin position="277"/>
        <end position="299"/>
    </location>
</feature>
<dbReference type="PANTHER" id="PTHR30572:SF18">
    <property type="entry name" value="ABC-TYPE MACROLIDE FAMILY EXPORT SYSTEM PERMEASE COMPONENT 2"/>
    <property type="match status" value="1"/>
</dbReference>
<evidence type="ECO:0000259" key="7">
    <source>
        <dbReference type="Pfam" id="PF02687"/>
    </source>
</evidence>
<reference evidence="9 10" key="1">
    <citation type="submission" date="2011-08" db="EMBL/GenBank/DDBJ databases">
        <title>The Genome Sequence of Alistipes indistinctus YIT 12060.</title>
        <authorList>
            <consortium name="The Broad Institute Genome Sequencing Platform"/>
            <person name="Earl A."/>
            <person name="Ward D."/>
            <person name="Feldgarden M."/>
            <person name="Gevers D."/>
            <person name="Morotomi M."/>
            <person name="Young S.K."/>
            <person name="Zeng Q."/>
            <person name="Gargeya S."/>
            <person name="Fitzgerald M."/>
            <person name="Haas B."/>
            <person name="Abouelleil A."/>
            <person name="Alvarado L."/>
            <person name="Arachchi H.M."/>
            <person name="Berlin A."/>
            <person name="Brown A."/>
            <person name="Chapman S.B."/>
            <person name="Chen Z."/>
            <person name="Dunbar C."/>
            <person name="Freedman E."/>
            <person name="Gearin G."/>
            <person name="Gellesch M."/>
            <person name="Goldberg J."/>
            <person name="Griggs A."/>
            <person name="Gujja S."/>
            <person name="Heiman D."/>
            <person name="Howarth C."/>
            <person name="Larson L."/>
            <person name="Lui A."/>
            <person name="MacDonald P.J.P."/>
            <person name="Montmayeur A."/>
            <person name="Murphy C."/>
            <person name="Neiman D."/>
            <person name="Pearson M."/>
            <person name="Priest M."/>
            <person name="Roberts A."/>
            <person name="Saif S."/>
            <person name="Shea T."/>
            <person name="Shenoy N."/>
            <person name="Sisk P."/>
            <person name="Stolte C."/>
            <person name="Sykes S."/>
            <person name="Wortman J."/>
            <person name="Nusbaum C."/>
            <person name="Birren B."/>
        </authorList>
    </citation>
    <scope>NUCLEOTIDE SEQUENCE [LARGE SCALE GENOMIC DNA]</scope>
    <source>
        <strain evidence="9 10">YIT 12060</strain>
    </source>
</reference>
<feature type="transmembrane region" description="Helical" evidence="6">
    <location>
        <begin position="324"/>
        <end position="350"/>
    </location>
</feature>
<feature type="transmembrane region" description="Helical" evidence="6">
    <location>
        <begin position="650"/>
        <end position="674"/>
    </location>
</feature>
<dbReference type="RefSeq" id="WP_009134175.1">
    <property type="nucleotide sequence ID" value="NZ_CP102250.1"/>
</dbReference>
<keyword evidence="10" id="KW-1185">Reference proteome</keyword>
<keyword evidence="5 6" id="KW-0472">Membrane</keyword>
<comment type="subcellular location">
    <subcellularLocation>
        <location evidence="1">Cell membrane</location>
        <topology evidence="1">Multi-pass membrane protein</topology>
    </subcellularLocation>
</comment>
<dbReference type="Pfam" id="PF12704">
    <property type="entry name" value="MacB_PCD"/>
    <property type="match status" value="1"/>
</dbReference>
<dbReference type="PANTHER" id="PTHR30572">
    <property type="entry name" value="MEMBRANE COMPONENT OF TRANSPORTER-RELATED"/>
    <property type="match status" value="1"/>
</dbReference>
<gene>
    <name evidence="9" type="ORF">HMPREF9450_01369</name>
</gene>
<evidence type="ECO:0000256" key="2">
    <source>
        <dbReference type="ARBA" id="ARBA00022475"/>
    </source>
</evidence>
<dbReference type="GO" id="GO:0005886">
    <property type="term" value="C:plasma membrane"/>
    <property type="evidence" value="ECO:0007669"/>
    <property type="project" value="UniProtKB-SubCell"/>
</dbReference>
<protein>
    <recommendedName>
        <fullName evidence="11">ABC3 transporter permease protein domain-containing protein</fullName>
    </recommendedName>
</protein>
<dbReference type="PATRIC" id="fig|742725.3.peg.1450"/>
<dbReference type="eggNOG" id="COG0577">
    <property type="taxonomic scope" value="Bacteria"/>
</dbReference>
<accession>G5H9Q4</accession>
<proteinExistence type="predicted"/>
<organism evidence="9 10">
    <name type="scientific">Alistipes indistinctus YIT 12060</name>
    <dbReference type="NCBI Taxonomy" id="742725"/>
    <lineage>
        <taxon>Bacteria</taxon>
        <taxon>Pseudomonadati</taxon>
        <taxon>Bacteroidota</taxon>
        <taxon>Bacteroidia</taxon>
        <taxon>Bacteroidales</taxon>
        <taxon>Rikenellaceae</taxon>
        <taxon>Alistipes</taxon>
    </lineage>
</organism>
<dbReference type="GO" id="GO:0022857">
    <property type="term" value="F:transmembrane transporter activity"/>
    <property type="evidence" value="ECO:0007669"/>
    <property type="project" value="TreeGrafter"/>
</dbReference>
<dbReference type="Proteomes" id="UP000006008">
    <property type="component" value="Unassembled WGS sequence"/>
</dbReference>
<feature type="transmembrane region" description="Helical" evidence="6">
    <location>
        <begin position="21"/>
        <end position="41"/>
    </location>
</feature>
<evidence type="ECO:0000256" key="3">
    <source>
        <dbReference type="ARBA" id="ARBA00022692"/>
    </source>
</evidence>
<feature type="transmembrane region" description="Helical" evidence="6">
    <location>
        <begin position="415"/>
        <end position="438"/>
    </location>
</feature>
<dbReference type="HOGENOM" id="CLU_008713_1_0_10"/>
<comment type="caution">
    <text evidence="9">The sequence shown here is derived from an EMBL/GenBank/DDBJ whole genome shotgun (WGS) entry which is preliminary data.</text>
</comment>
<feature type="domain" description="ABC3 transporter permease C-terminal" evidence="7">
    <location>
        <begin position="283"/>
        <end position="398"/>
    </location>
</feature>
<name>G5H9Q4_9BACT</name>
<evidence type="ECO:0000259" key="8">
    <source>
        <dbReference type="Pfam" id="PF12704"/>
    </source>
</evidence>
<feature type="transmembrane region" description="Helical" evidence="6">
    <location>
        <begin position="733"/>
        <end position="755"/>
    </location>
</feature>
<dbReference type="STRING" id="742725.HMPREF9450_01369"/>
<keyword evidence="2" id="KW-1003">Cell membrane</keyword>
<keyword evidence="4 6" id="KW-1133">Transmembrane helix</keyword>